<gene>
    <name evidence="1" type="ORF">DPRO_0876</name>
</gene>
<evidence type="ECO:0000313" key="2">
    <source>
        <dbReference type="Proteomes" id="UP000219215"/>
    </source>
</evidence>
<sequence length="124" mass="14512">MAEIEKLPGLGCRHFAAGRCLYQEHLNPGYNQKWRCRVISRWEAAFDSFVERAECFNVSQEAVPDLWQMRFSRMAREVLQCEDYVFHQEGGVVDCTHVQDDICVLLLPLCQGRCRHYSLNKLED</sequence>
<reference evidence="2" key="1">
    <citation type="submission" date="2017-09" db="EMBL/GenBank/DDBJ databases">
        <authorList>
            <person name="Regsiter A."/>
            <person name="William W."/>
        </authorList>
    </citation>
    <scope>NUCLEOTIDE SEQUENCE [LARGE SCALE GENOMIC DNA]</scope>
    <source>
        <strain evidence="2">500-1</strain>
    </source>
</reference>
<keyword evidence="2" id="KW-1185">Reference proteome</keyword>
<evidence type="ECO:0000313" key="1">
    <source>
        <dbReference type="EMBL" id="SOB57766.1"/>
    </source>
</evidence>
<dbReference type="OrthoDB" id="5459010at2"/>
<proteinExistence type="predicted"/>
<dbReference type="RefSeq" id="WP_097010966.1">
    <property type="nucleotide sequence ID" value="NZ_LT907975.1"/>
</dbReference>
<protein>
    <submittedName>
        <fullName evidence="1">Uncharacterized protein</fullName>
    </submittedName>
</protein>
<organism evidence="1 2">
    <name type="scientific">Pseudodesulfovibrio profundus</name>
    <dbReference type="NCBI Taxonomy" id="57320"/>
    <lineage>
        <taxon>Bacteria</taxon>
        <taxon>Pseudomonadati</taxon>
        <taxon>Thermodesulfobacteriota</taxon>
        <taxon>Desulfovibrionia</taxon>
        <taxon>Desulfovibrionales</taxon>
        <taxon>Desulfovibrionaceae</taxon>
    </lineage>
</organism>
<dbReference type="EMBL" id="LT907975">
    <property type="protein sequence ID" value="SOB57766.1"/>
    <property type="molecule type" value="Genomic_DNA"/>
</dbReference>
<dbReference type="KEGG" id="pprf:DPRO_0876"/>
<accession>A0A2C8F4W9</accession>
<name>A0A2C8F4W9_9BACT</name>
<dbReference type="Proteomes" id="UP000219215">
    <property type="component" value="Chromosome DPRO"/>
</dbReference>
<dbReference type="AlphaFoldDB" id="A0A2C8F4W9"/>